<protein>
    <submittedName>
        <fullName evidence="1">ArsR family transcriptional regulator</fullName>
    </submittedName>
</protein>
<evidence type="ECO:0000313" key="1">
    <source>
        <dbReference type="EMBL" id="MCS3678716.1"/>
    </source>
</evidence>
<dbReference type="InterPro" id="IPR036390">
    <property type="entry name" value="WH_DNA-bd_sf"/>
</dbReference>
<proteinExistence type="predicted"/>
<dbReference type="GO" id="GO:0006355">
    <property type="term" value="P:regulation of DNA-templated transcription"/>
    <property type="evidence" value="ECO:0007669"/>
    <property type="project" value="UniProtKB-ARBA"/>
</dbReference>
<reference evidence="1" key="1">
    <citation type="submission" date="2022-08" db="EMBL/GenBank/DDBJ databases">
        <title>Genomic Encyclopedia of Type Strains, Phase V (KMG-V): Genome sequencing to study the core and pangenomes of soil and plant-associated prokaryotes.</title>
        <authorList>
            <person name="Whitman W."/>
        </authorList>
    </citation>
    <scope>NUCLEOTIDE SEQUENCE</scope>
    <source>
        <strain evidence="1">0</strain>
    </source>
</reference>
<dbReference type="InterPro" id="IPR036388">
    <property type="entry name" value="WH-like_DNA-bd_sf"/>
</dbReference>
<dbReference type="CDD" id="cd00090">
    <property type="entry name" value="HTH_ARSR"/>
    <property type="match status" value="1"/>
</dbReference>
<dbReference type="EMBL" id="JANUAU010000009">
    <property type="protein sequence ID" value="MCS3678716.1"/>
    <property type="molecule type" value="Genomic_DNA"/>
</dbReference>
<dbReference type="AlphaFoldDB" id="A0A9X2Q359"/>
<evidence type="ECO:0000313" key="2">
    <source>
        <dbReference type="Proteomes" id="UP001155027"/>
    </source>
</evidence>
<dbReference type="Proteomes" id="UP001155027">
    <property type="component" value="Unassembled WGS sequence"/>
</dbReference>
<sequence>MPVLDLLQSETKRRLLRLMNRQGEITLNDALEKIDRARPTLRDHLDQMGRDGLVTRRSKREGRGRPSMCYRMTSRAERLFPRREGAVFAEFLAYLEEQGRDQLIEEFFQSFWDDRLDEVERRLPGSLESADTRQIVDVLKAVLEEAGFMPEVRVEEDRVVVEECNCPFAEIIGATELPCASETCFYEALFGRVERTRHIPDGDEACAYELPVLQQQ</sequence>
<accession>A0A9X2Q359</accession>
<organism evidence="1 2">
    <name type="scientific">Salinibacter ruber</name>
    <dbReference type="NCBI Taxonomy" id="146919"/>
    <lineage>
        <taxon>Bacteria</taxon>
        <taxon>Pseudomonadati</taxon>
        <taxon>Rhodothermota</taxon>
        <taxon>Rhodothermia</taxon>
        <taxon>Rhodothermales</taxon>
        <taxon>Salinibacteraceae</taxon>
        <taxon>Salinibacter</taxon>
    </lineage>
</organism>
<gene>
    <name evidence="1" type="ORF">GGP71_002657</name>
</gene>
<name>A0A9X2Q359_9BACT</name>
<comment type="caution">
    <text evidence="1">The sequence shown here is derived from an EMBL/GenBank/DDBJ whole genome shotgun (WGS) entry which is preliminary data.</text>
</comment>
<dbReference type="InterPro" id="IPR011991">
    <property type="entry name" value="ArsR-like_HTH"/>
</dbReference>
<dbReference type="RefSeq" id="WP_259080776.1">
    <property type="nucleotide sequence ID" value="NZ_JANUAU010000009.1"/>
</dbReference>
<dbReference type="Gene3D" id="1.10.10.10">
    <property type="entry name" value="Winged helix-like DNA-binding domain superfamily/Winged helix DNA-binding domain"/>
    <property type="match status" value="1"/>
</dbReference>
<dbReference type="SUPFAM" id="SSF46785">
    <property type="entry name" value="Winged helix' DNA-binding domain"/>
    <property type="match status" value="1"/>
</dbReference>